<name>A0ABC9DSR0_9POAL</name>
<protein>
    <submittedName>
        <fullName evidence="2">Uncharacterized protein</fullName>
    </submittedName>
</protein>
<accession>A0ABC9DSR0</accession>
<organism evidence="2 3">
    <name type="scientific">Urochloa decumbens</name>
    <dbReference type="NCBI Taxonomy" id="240449"/>
    <lineage>
        <taxon>Eukaryota</taxon>
        <taxon>Viridiplantae</taxon>
        <taxon>Streptophyta</taxon>
        <taxon>Embryophyta</taxon>
        <taxon>Tracheophyta</taxon>
        <taxon>Spermatophyta</taxon>
        <taxon>Magnoliopsida</taxon>
        <taxon>Liliopsida</taxon>
        <taxon>Poales</taxon>
        <taxon>Poaceae</taxon>
        <taxon>PACMAD clade</taxon>
        <taxon>Panicoideae</taxon>
        <taxon>Panicodae</taxon>
        <taxon>Paniceae</taxon>
        <taxon>Melinidinae</taxon>
        <taxon>Urochloa</taxon>
    </lineage>
</organism>
<feature type="region of interest" description="Disordered" evidence="1">
    <location>
        <begin position="79"/>
        <end position="103"/>
    </location>
</feature>
<keyword evidence="3" id="KW-1185">Reference proteome</keyword>
<proteinExistence type="predicted"/>
<feature type="compositionally biased region" description="Polar residues" evidence="1">
    <location>
        <begin position="87"/>
        <end position="101"/>
    </location>
</feature>
<dbReference type="AlphaFoldDB" id="A0ABC9DSR0"/>
<evidence type="ECO:0000313" key="3">
    <source>
        <dbReference type="Proteomes" id="UP001497457"/>
    </source>
</evidence>
<dbReference type="Proteomes" id="UP001497457">
    <property type="component" value="Chromosome 34rd"/>
</dbReference>
<evidence type="ECO:0000313" key="2">
    <source>
        <dbReference type="EMBL" id="CAL5044933.1"/>
    </source>
</evidence>
<gene>
    <name evidence="2" type="ORF">URODEC1_LOCUS88548</name>
</gene>
<dbReference type="EMBL" id="OZ075144">
    <property type="protein sequence ID" value="CAL5044933.1"/>
    <property type="molecule type" value="Genomic_DNA"/>
</dbReference>
<evidence type="ECO:0000256" key="1">
    <source>
        <dbReference type="SAM" id="MobiDB-lite"/>
    </source>
</evidence>
<reference evidence="2" key="1">
    <citation type="submission" date="2024-10" db="EMBL/GenBank/DDBJ databases">
        <authorList>
            <person name="Ryan C."/>
        </authorList>
    </citation>
    <scope>NUCLEOTIDE SEQUENCE [LARGE SCALE GENOMIC DNA]</scope>
</reference>
<sequence>MSHTSEARSECVVDRFVHDAHRMTDSATATSRCSRSPAPIVWCRCRLLLLMPTPRDTLPLAVLVASTILGDTKGAATTVASPEAFSPSDTDGSGSPHSCGQKNEKLGMEATGRVWNATPLASPNENPEVEQDGAVSAMKAEKEDLQAKVGEQASSSDMPWQAMGPPVLKLTSLLRVASGMENEHELRSSLQRPVPWQWLQESCDCSECSCIHECSA</sequence>